<comment type="similarity">
    <text evidence="1">Belongs to the BlaI transcriptional regulatory family.</text>
</comment>
<name>A0A1M6HQA7_9FLAO</name>
<dbReference type="InterPro" id="IPR036388">
    <property type="entry name" value="WH-like_DNA-bd_sf"/>
</dbReference>
<sequence length="72" mass="8500">MALIWKMEKAFMKDIIEAYSNPKPAPTSIATLLKRLYNKKFIDNKVYGNSREYFPLVDKENYLNIEITKLIN</sequence>
<accession>A0A1M6HQA7</accession>
<dbReference type="GO" id="GO:0003677">
    <property type="term" value="F:DNA binding"/>
    <property type="evidence" value="ECO:0007669"/>
    <property type="project" value="UniProtKB-KW"/>
</dbReference>
<dbReference type="InterPro" id="IPR005650">
    <property type="entry name" value="BlaI_family"/>
</dbReference>
<evidence type="ECO:0000256" key="3">
    <source>
        <dbReference type="ARBA" id="ARBA00023125"/>
    </source>
</evidence>
<evidence type="ECO:0000313" key="6">
    <source>
        <dbReference type="Proteomes" id="UP000184335"/>
    </source>
</evidence>
<dbReference type="STRING" id="1118202.SAMN05443429_1162"/>
<dbReference type="Proteomes" id="UP000184335">
    <property type="component" value="Unassembled WGS sequence"/>
</dbReference>
<protein>
    <submittedName>
        <fullName evidence="5">Penicillinase repressor</fullName>
    </submittedName>
</protein>
<dbReference type="SUPFAM" id="SSF46785">
    <property type="entry name" value="Winged helix' DNA-binding domain"/>
    <property type="match status" value="1"/>
</dbReference>
<dbReference type="InterPro" id="IPR036390">
    <property type="entry name" value="WH_DNA-bd_sf"/>
</dbReference>
<dbReference type="AlphaFoldDB" id="A0A1M6HQA7"/>
<evidence type="ECO:0000256" key="1">
    <source>
        <dbReference type="ARBA" id="ARBA00011046"/>
    </source>
</evidence>
<evidence type="ECO:0000313" key="5">
    <source>
        <dbReference type="EMBL" id="SHJ24410.1"/>
    </source>
</evidence>
<organism evidence="5 6">
    <name type="scientific">Cruoricaptor ignavus</name>
    <dbReference type="NCBI Taxonomy" id="1118202"/>
    <lineage>
        <taxon>Bacteria</taxon>
        <taxon>Pseudomonadati</taxon>
        <taxon>Bacteroidota</taxon>
        <taxon>Flavobacteriia</taxon>
        <taxon>Flavobacteriales</taxon>
        <taxon>Weeksellaceae</taxon>
        <taxon>Cruoricaptor</taxon>
    </lineage>
</organism>
<dbReference type="Gene3D" id="1.10.10.10">
    <property type="entry name" value="Winged helix-like DNA-binding domain superfamily/Winged helix DNA-binding domain"/>
    <property type="match status" value="1"/>
</dbReference>
<keyword evidence="3" id="KW-0238">DNA-binding</keyword>
<proteinExistence type="inferred from homology"/>
<keyword evidence="6" id="KW-1185">Reference proteome</keyword>
<dbReference type="EMBL" id="FQYI01000016">
    <property type="protein sequence ID" value="SHJ24410.1"/>
    <property type="molecule type" value="Genomic_DNA"/>
</dbReference>
<reference evidence="5 6" key="1">
    <citation type="submission" date="2016-11" db="EMBL/GenBank/DDBJ databases">
        <authorList>
            <person name="Jaros S."/>
            <person name="Januszkiewicz K."/>
            <person name="Wedrychowicz H."/>
        </authorList>
    </citation>
    <scope>NUCLEOTIDE SEQUENCE [LARGE SCALE GENOMIC DNA]</scope>
    <source>
        <strain evidence="5 6">DSM 25479</strain>
    </source>
</reference>
<keyword evidence="2" id="KW-0805">Transcription regulation</keyword>
<evidence type="ECO:0000256" key="4">
    <source>
        <dbReference type="ARBA" id="ARBA00023163"/>
    </source>
</evidence>
<dbReference type="Pfam" id="PF03965">
    <property type="entry name" value="Penicillinase_R"/>
    <property type="match status" value="1"/>
</dbReference>
<gene>
    <name evidence="5" type="ORF">SAMN05443429_1162</name>
</gene>
<evidence type="ECO:0000256" key="2">
    <source>
        <dbReference type="ARBA" id="ARBA00023015"/>
    </source>
</evidence>
<keyword evidence="4" id="KW-0804">Transcription</keyword>
<dbReference type="GO" id="GO:0045892">
    <property type="term" value="P:negative regulation of DNA-templated transcription"/>
    <property type="evidence" value="ECO:0007669"/>
    <property type="project" value="InterPro"/>
</dbReference>